<evidence type="ECO:0000313" key="2">
    <source>
        <dbReference type="EMBL" id="MFC5430480.1"/>
    </source>
</evidence>
<comment type="caution">
    <text evidence="2">The sequence shown here is derived from an EMBL/GenBank/DDBJ whole genome shotgun (WGS) entry which is preliminary data.</text>
</comment>
<dbReference type="EMBL" id="JBHSMP010000020">
    <property type="protein sequence ID" value="MFC5430480.1"/>
    <property type="molecule type" value="Genomic_DNA"/>
</dbReference>
<dbReference type="InterPro" id="IPR052712">
    <property type="entry name" value="Acid_resist_chaperone_HdeD"/>
</dbReference>
<keyword evidence="1" id="KW-0812">Transmembrane</keyword>
<dbReference type="Proteomes" id="UP001596103">
    <property type="component" value="Unassembled WGS sequence"/>
</dbReference>
<evidence type="ECO:0000256" key="1">
    <source>
        <dbReference type="SAM" id="Phobius"/>
    </source>
</evidence>
<feature type="transmembrane region" description="Helical" evidence="1">
    <location>
        <begin position="62"/>
        <end position="81"/>
    </location>
</feature>
<feature type="transmembrane region" description="Helical" evidence="1">
    <location>
        <begin position="35"/>
        <end position="55"/>
    </location>
</feature>
<keyword evidence="1" id="KW-1133">Transmembrane helix</keyword>
<dbReference type="InterPro" id="IPR005325">
    <property type="entry name" value="DUF308_memb"/>
</dbReference>
<feature type="transmembrane region" description="Helical" evidence="1">
    <location>
        <begin position="119"/>
        <end position="139"/>
    </location>
</feature>
<feature type="transmembrane region" description="Helical" evidence="1">
    <location>
        <begin position="145"/>
        <end position="163"/>
    </location>
</feature>
<dbReference type="PANTHER" id="PTHR34989">
    <property type="entry name" value="PROTEIN HDED"/>
    <property type="match status" value="1"/>
</dbReference>
<dbReference type="PANTHER" id="PTHR34989:SF1">
    <property type="entry name" value="PROTEIN HDED"/>
    <property type="match status" value="1"/>
</dbReference>
<feature type="transmembrane region" description="Helical" evidence="1">
    <location>
        <begin position="12"/>
        <end position="29"/>
    </location>
</feature>
<name>A0ABW0JC80_9BURK</name>
<evidence type="ECO:0000313" key="3">
    <source>
        <dbReference type="Proteomes" id="UP001596103"/>
    </source>
</evidence>
<accession>A0ABW0JC80</accession>
<reference evidence="3" key="1">
    <citation type="journal article" date="2019" name="Int. J. Syst. Evol. Microbiol.">
        <title>The Global Catalogue of Microorganisms (GCM) 10K type strain sequencing project: providing services to taxonomists for standard genome sequencing and annotation.</title>
        <authorList>
            <consortium name="The Broad Institute Genomics Platform"/>
            <consortium name="The Broad Institute Genome Sequencing Center for Infectious Disease"/>
            <person name="Wu L."/>
            <person name="Ma J."/>
        </authorList>
    </citation>
    <scope>NUCLEOTIDE SEQUENCE [LARGE SCALE GENOMIC DNA]</scope>
    <source>
        <strain evidence="3">CCUG 56042</strain>
    </source>
</reference>
<protein>
    <submittedName>
        <fullName evidence="2">DUF308 domain-containing protein</fullName>
    </submittedName>
</protein>
<gene>
    <name evidence="2" type="ORF">ACFPTO_16975</name>
</gene>
<keyword evidence="3" id="KW-1185">Reference proteome</keyword>
<dbReference type="RefSeq" id="WP_377712965.1">
    <property type="nucleotide sequence ID" value="NZ_JBHSMP010000020.1"/>
</dbReference>
<proteinExistence type="predicted"/>
<sequence length="173" mass="18737">MKNSSFFTRSSSALLIIGGIICIVLPFVSSSFIGTLFIARMLLFCGIVHAFRLIATRGTWPIIRAIPPVLVPIIIGLLILVNNSNRARGLTVILMIFFVLDGFFKIVASIESGTGRINVVSLISAALSFFLAIFLASIFPAAPMRLLALFLGLDLISMGITPTQRGLLKRAKK</sequence>
<organism evidence="2 3">
    <name type="scientific">Paraburkholderia denitrificans</name>
    <dbReference type="NCBI Taxonomy" id="694025"/>
    <lineage>
        <taxon>Bacteria</taxon>
        <taxon>Pseudomonadati</taxon>
        <taxon>Pseudomonadota</taxon>
        <taxon>Betaproteobacteria</taxon>
        <taxon>Burkholderiales</taxon>
        <taxon>Burkholderiaceae</taxon>
        <taxon>Paraburkholderia</taxon>
    </lineage>
</organism>
<feature type="transmembrane region" description="Helical" evidence="1">
    <location>
        <begin position="87"/>
        <end position="107"/>
    </location>
</feature>
<dbReference type="Pfam" id="PF03729">
    <property type="entry name" value="DUF308"/>
    <property type="match status" value="1"/>
</dbReference>
<keyword evidence="1" id="KW-0472">Membrane</keyword>